<dbReference type="GO" id="GO:0006450">
    <property type="term" value="P:regulation of translational fidelity"/>
    <property type="evidence" value="ECO:0007669"/>
    <property type="project" value="InterPro"/>
</dbReference>
<comment type="caution">
    <text evidence="2">The sequence shown here is derived from an EMBL/GenBank/DDBJ whole genome shotgun (WGS) entry which is preliminary data.</text>
</comment>
<comment type="similarity">
    <text evidence="1">Belongs to the GatC family.</text>
</comment>
<organism evidence="2 3">
    <name type="scientific">Aerophobetes bacterium</name>
    <dbReference type="NCBI Taxonomy" id="2030807"/>
    <lineage>
        <taxon>Bacteria</taxon>
        <taxon>Candidatus Aerophobota</taxon>
    </lineage>
</organism>
<comment type="function">
    <text evidence="1">Allows the formation of correctly charged Asn-tRNA(Asn) or Gln-tRNA(Gln) through the transamidation of misacylated Asp-tRNA(Asn) or Glu-tRNA(Gln) in organisms which lack either or both of asparaginyl-tRNA or glutaminyl-tRNA synthetases. The reaction takes place in the presence of glutamine and ATP through an activated phospho-Asp-tRNA(Asn) or phospho-Glu-tRNA(Gln).</text>
</comment>
<keyword evidence="1" id="KW-0648">Protein biosynthesis</keyword>
<dbReference type="EC" id="6.3.5.-" evidence="1"/>
<dbReference type="InterPro" id="IPR003837">
    <property type="entry name" value="GatC"/>
</dbReference>
<dbReference type="PANTHER" id="PTHR15004:SF0">
    <property type="entry name" value="GLUTAMYL-TRNA(GLN) AMIDOTRANSFERASE SUBUNIT C, MITOCHONDRIAL"/>
    <property type="match status" value="1"/>
</dbReference>
<evidence type="ECO:0000313" key="2">
    <source>
        <dbReference type="EMBL" id="RLE14833.1"/>
    </source>
</evidence>
<dbReference type="GO" id="GO:0006412">
    <property type="term" value="P:translation"/>
    <property type="evidence" value="ECO:0007669"/>
    <property type="project" value="UniProtKB-UniRule"/>
</dbReference>
<accession>A0A662DKM0</accession>
<evidence type="ECO:0000313" key="3">
    <source>
        <dbReference type="Proteomes" id="UP000280417"/>
    </source>
</evidence>
<dbReference type="Pfam" id="PF02686">
    <property type="entry name" value="GatC"/>
    <property type="match status" value="1"/>
</dbReference>
<dbReference type="Proteomes" id="UP000280417">
    <property type="component" value="Unassembled WGS sequence"/>
</dbReference>
<dbReference type="GO" id="GO:0070681">
    <property type="term" value="P:glutaminyl-tRNAGln biosynthesis via transamidation"/>
    <property type="evidence" value="ECO:0007669"/>
    <property type="project" value="TreeGrafter"/>
</dbReference>
<dbReference type="NCBIfam" id="TIGR00135">
    <property type="entry name" value="gatC"/>
    <property type="match status" value="1"/>
</dbReference>
<dbReference type="SUPFAM" id="SSF141000">
    <property type="entry name" value="Glu-tRNAGln amidotransferase C subunit"/>
    <property type="match status" value="1"/>
</dbReference>
<keyword evidence="1" id="KW-0547">Nucleotide-binding</keyword>
<proteinExistence type="inferred from homology"/>
<dbReference type="GO" id="GO:0005524">
    <property type="term" value="F:ATP binding"/>
    <property type="evidence" value="ECO:0007669"/>
    <property type="project" value="UniProtKB-KW"/>
</dbReference>
<keyword evidence="1" id="KW-0436">Ligase</keyword>
<comment type="catalytic activity">
    <reaction evidence="1">
        <text>L-glutamyl-tRNA(Gln) + L-glutamine + ATP + H2O = L-glutaminyl-tRNA(Gln) + L-glutamate + ADP + phosphate + H(+)</text>
        <dbReference type="Rhea" id="RHEA:17521"/>
        <dbReference type="Rhea" id="RHEA-COMP:9681"/>
        <dbReference type="Rhea" id="RHEA-COMP:9684"/>
        <dbReference type="ChEBI" id="CHEBI:15377"/>
        <dbReference type="ChEBI" id="CHEBI:15378"/>
        <dbReference type="ChEBI" id="CHEBI:29985"/>
        <dbReference type="ChEBI" id="CHEBI:30616"/>
        <dbReference type="ChEBI" id="CHEBI:43474"/>
        <dbReference type="ChEBI" id="CHEBI:58359"/>
        <dbReference type="ChEBI" id="CHEBI:78520"/>
        <dbReference type="ChEBI" id="CHEBI:78521"/>
        <dbReference type="ChEBI" id="CHEBI:456216"/>
    </reaction>
</comment>
<evidence type="ECO:0000256" key="1">
    <source>
        <dbReference type="HAMAP-Rule" id="MF_00122"/>
    </source>
</evidence>
<dbReference type="InterPro" id="IPR036113">
    <property type="entry name" value="Asp/Glu-ADT_sf_sub_c"/>
</dbReference>
<keyword evidence="1" id="KW-0067">ATP-binding</keyword>
<sequence>MKKKTIDLEQVRYIAHLARLELSPAEEEKFARQLTRILSYVEKLRELDTTNVPPTSHVLLVNNVFREDKLYFSLSAKEALSNAPSRKNNHFQVPRVVG</sequence>
<protein>
    <recommendedName>
        <fullName evidence="1">Aspartyl/glutamyl-tRNA(Asn/Gln) amidotransferase subunit C</fullName>
        <shortName evidence="1">Asp/Glu-ADT subunit C</shortName>
        <ecNumber evidence="1">6.3.5.-</ecNumber>
    </recommendedName>
</protein>
<dbReference type="Gene3D" id="1.10.20.60">
    <property type="entry name" value="Glu-tRNAGln amidotransferase C subunit, N-terminal domain"/>
    <property type="match status" value="1"/>
</dbReference>
<dbReference type="EMBL" id="QMQA01000027">
    <property type="protein sequence ID" value="RLE14833.1"/>
    <property type="molecule type" value="Genomic_DNA"/>
</dbReference>
<name>A0A662DKM0_UNCAE</name>
<comment type="catalytic activity">
    <reaction evidence="1">
        <text>L-aspartyl-tRNA(Asn) + L-glutamine + ATP + H2O = L-asparaginyl-tRNA(Asn) + L-glutamate + ADP + phosphate + 2 H(+)</text>
        <dbReference type="Rhea" id="RHEA:14513"/>
        <dbReference type="Rhea" id="RHEA-COMP:9674"/>
        <dbReference type="Rhea" id="RHEA-COMP:9677"/>
        <dbReference type="ChEBI" id="CHEBI:15377"/>
        <dbReference type="ChEBI" id="CHEBI:15378"/>
        <dbReference type="ChEBI" id="CHEBI:29985"/>
        <dbReference type="ChEBI" id="CHEBI:30616"/>
        <dbReference type="ChEBI" id="CHEBI:43474"/>
        <dbReference type="ChEBI" id="CHEBI:58359"/>
        <dbReference type="ChEBI" id="CHEBI:78515"/>
        <dbReference type="ChEBI" id="CHEBI:78516"/>
        <dbReference type="ChEBI" id="CHEBI:456216"/>
    </reaction>
</comment>
<keyword evidence="2" id="KW-0808">Transferase</keyword>
<comment type="subunit">
    <text evidence="1">Heterotrimer of A, B and C subunits.</text>
</comment>
<reference evidence="2 3" key="1">
    <citation type="submission" date="2018-06" db="EMBL/GenBank/DDBJ databases">
        <title>Extensive metabolic versatility and redundancy in microbially diverse, dynamic hydrothermal sediments.</title>
        <authorList>
            <person name="Dombrowski N."/>
            <person name="Teske A."/>
            <person name="Baker B.J."/>
        </authorList>
    </citation>
    <scope>NUCLEOTIDE SEQUENCE [LARGE SCALE GENOMIC DNA]</scope>
    <source>
        <strain evidence="2">B3_G15</strain>
    </source>
</reference>
<dbReference type="AlphaFoldDB" id="A0A662DKM0"/>
<gene>
    <name evidence="1" type="primary">gatC</name>
    <name evidence="2" type="ORF">DRJ04_01615</name>
</gene>
<dbReference type="HAMAP" id="MF_00122">
    <property type="entry name" value="GatC"/>
    <property type="match status" value="1"/>
</dbReference>
<dbReference type="GO" id="GO:0050567">
    <property type="term" value="F:glutaminyl-tRNA synthase (glutamine-hydrolyzing) activity"/>
    <property type="evidence" value="ECO:0007669"/>
    <property type="project" value="UniProtKB-UniRule"/>
</dbReference>
<dbReference type="PANTHER" id="PTHR15004">
    <property type="entry name" value="GLUTAMYL-TRNA(GLN) AMIDOTRANSFERASE SUBUNIT C, MITOCHONDRIAL"/>
    <property type="match status" value="1"/>
</dbReference>
<dbReference type="GO" id="GO:0016740">
    <property type="term" value="F:transferase activity"/>
    <property type="evidence" value="ECO:0007669"/>
    <property type="project" value="UniProtKB-KW"/>
</dbReference>